<gene>
    <name evidence="10" type="ORF">LSH36_23g10032</name>
</gene>
<evidence type="ECO:0000256" key="4">
    <source>
        <dbReference type="ARBA" id="ARBA00022692"/>
    </source>
</evidence>
<feature type="transmembrane region" description="Helical" evidence="9">
    <location>
        <begin position="76"/>
        <end position="98"/>
    </location>
</feature>
<evidence type="ECO:0000256" key="8">
    <source>
        <dbReference type="ARBA" id="ARBA00023180"/>
    </source>
</evidence>
<dbReference type="Pfam" id="PF03567">
    <property type="entry name" value="Sulfotransfer_2"/>
    <property type="match status" value="1"/>
</dbReference>
<evidence type="ECO:0000256" key="7">
    <source>
        <dbReference type="ARBA" id="ARBA00023136"/>
    </source>
</evidence>
<dbReference type="InterPro" id="IPR005331">
    <property type="entry name" value="Sulfotransferase"/>
</dbReference>
<evidence type="ECO:0000256" key="9">
    <source>
        <dbReference type="RuleBase" id="RU364020"/>
    </source>
</evidence>
<dbReference type="Proteomes" id="UP001208570">
    <property type="component" value="Unassembled WGS sequence"/>
</dbReference>
<reference evidence="10" key="1">
    <citation type="journal article" date="2023" name="Mol. Biol. Evol.">
        <title>Third-Generation Sequencing Reveals the Adaptive Role of the Epigenome in Three Deep-Sea Polychaetes.</title>
        <authorList>
            <person name="Perez M."/>
            <person name="Aroh O."/>
            <person name="Sun Y."/>
            <person name="Lan Y."/>
            <person name="Juniper S.K."/>
            <person name="Young C.R."/>
            <person name="Angers B."/>
            <person name="Qian P.Y."/>
        </authorList>
    </citation>
    <scope>NUCLEOTIDE SEQUENCE</scope>
    <source>
        <strain evidence="10">P08H-3</strain>
    </source>
</reference>
<evidence type="ECO:0000256" key="2">
    <source>
        <dbReference type="ARBA" id="ARBA00006339"/>
    </source>
</evidence>
<dbReference type="PANTHER" id="PTHR12137">
    <property type="entry name" value="CARBOHYDRATE SULFOTRANSFERASE"/>
    <property type="match status" value="1"/>
</dbReference>
<comment type="subcellular location">
    <subcellularLocation>
        <location evidence="1 9">Golgi apparatus membrane</location>
        <topology evidence="1 9">Single-pass type II membrane protein</topology>
    </subcellularLocation>
</comment>
<keyword evidence="7 9" id="KW-0472">Membrane</keyword>
<keyword evidence="4 9" id="KW-0812">Transmembrane</keyword>
<dbReference type="AlphaFoldDB" id="A0AAD9NF94"/>
<evidence type="ECO:0000313" key="11">
    <source>
        <dbReference type="Proteomes" id="UP001208570"/>
    </source>
</evidence>
<keyword evidence="9" id="KW-0119">Carbohydrate metabolism</keyword>
<comment type="caution">
    <text evidence="10">The sequence shown here is derived from an EMBL/GenBank/DDBJ whole genome shotgun (WGS) entry which is preliminary data.</text>
</comment>
<accession>A0AAD9NF94</accession>
<keyword evidence="8 9" id="KW-0325">Glycoprotein</keyword>
<dbReference type="InterPro" id="IPR018011">
    <property type="entry name" value="Carb_sulfotrans_8-10"/>
</dbReference>
<keyword evidence="6 9" id="KW-0333">Golgi apparatus</keyword>
<keyword evidence="5 9" id="KW-1133">Transmembrane helix</keyword>
<evidence type="ECO:0000256" key="5">
    <source>
        <dbReference type="ARBA" id="ARBA00022989"/>
    </source>
</evidence>
<dbReference type="EMBL" id="JAODUP010000023">
    <property type="protein sequence ID" value="KAK2167875.1"/>
    <property type="molecule type" value="Genomic_DNA"/>
</dbReference>
<organism evidence="10 11">
    <name type="scientific">Paralvinella palmiformis</name>
    <dbReference type="NCBI Taxonomy" id="53620"/>
    <lineage>
        <taxon>Eukaryota</taxon>
        <taxon>Metazoa</taxon>
        <taxon>Spiralia</taxon>
        <taxon>Lophotrochozoa</taxon>
        <taxon>Annelida</taxon>
        <taxon>Polychaeta</taxon>
        <taxon>Sedentaria</taxon>
        <taxon>Canalipalpata</taxon>
        <taxon>Terebellida</taxon>
        <taxon>Terebelliformia</taxon>
        <taxon>Alvinellidae</taxon>
        <taxon>Paralvinella</taxon>
    </lineage>
</organism>
<keyword evidence="3 9" id="KW-0808">Transferase</keyword>
<evidence type="ECO:0000256" key="1">
    <source>
        <dbReference type="ARBA" id="ARBA00004323"/>
    </source>
</evidence>
<keyword evidence="11" id="KW-1185">Reference proteome</keyword>
<keyword evidence="9" id="KW-0735">Signal-anchor</keyword>
<protein>
    <recommendedName>
        <fullName evidence="9">Carbohydrate sulfotransferase</fullName>
        <ecNumber evidence="9">2.8.2.-</ecNumber>
    </recommendedName>
</protein>
<sequence length="402" mass="47592">MIRTSGWNVHFFIDKIILSVPSDDSLLCPALTNGHADKPTGLPGSVYNERRPGRHRRDGGILDRLLRTMRRKLRKALWYLICCTFLGNIFLFILHLSVNEAAMYDEDVVKSRAEKDWDREQATRKELIRKTCREIRESDDRNPWRRVARSITDSLLVDDIDEIMFCPTTHHRSSAWTSALHALVKTYARQPRGRHSSQSDREDRIIDRAGEETIEISNQRELNRFLQKYVKILFVVHPFDRLLAVFQDRFTNLIENRRSQYWNKIRRKILRLNHPSASEEEISSRQVTFDEYIHYLVFKQEHNVHWSVTYELCHPCDIEYDYVVKFDTIHSDIKYIMKSLYGTAESLGSVIGSPNAAKRNDLDTMRTYFRQPSLNSLLYLYDIYSLDFYMYNYTWPFATLTL</sequence>
<dbReference type="GO" id="GO:0000139">
    <property type="term" value="C:Golgi membrane"/>
    <property type="evidence" value="ECO:0007669"/>
    <property type="project" value="UniProtKB-SubCell"/>
</dbReference>
<dbReference type="PANTHER" id="PTHR12137:SF54">
    <property type="entry name" value="CARBOHYDRATE SULFOTRANSFERASE"/>
    <property type="match status" value="1"/>
</dbReference>
<comment type="similarity">
    <text evidence="2 9">Belongs to the sulfotransferase 2 family.</text>
</comment>
<dbReference type="GO" id="GO:0016051">
    <property type="term" value="P:carbohydrate biosynthetic process"/>
    <property type="evidence" value="ECO:0007669"/>
    <property type="project" value="InterPro"/>
</dbReference>
<evidence type="ECO:0000256" key="6">
    <source>
        <dbReference type="ARBA" id="ARBA00023034"/>
    </source>
</evidence>
<evidence type="ECO:0000313" key="10">
    <source>
        <dbReference type="EMBL" id="KAK2167875.1"/>
    </source>
</evidence>
<dbReference type="EC" id="2.8.2.-" evidence="9"/>
<evidence type="ECO:0000256" key="3">
    <source>
        <dbReference type="ARBA" id="ARBA00022679"/>
    </source>
</evidence>
<name>A0AAD9NF94_9ANNE</name>
<dbReference type="GO" id="GO:0008146">
    <property type="term" value="F:sulfotransferase activity"/>
    <property type="evidence" value="ECO:0007669"/>
    <property type="project" value="InterPro"/>
</dbReference>
<proteinExistence type="inferred from homology"/>